<dbReference type="Pfam" id="PF03928">
    <property type="entry name" value="HbpS-like"/>
    <property type="match status" value="1"/>
</dbReference>
<organism evidence="2 3">
    <name type="scientific">Quisquiliibacterium transsilvanicum</name>
    <dbReference type="NCBI Taxonomy" id="1549638"/>
    <lineage>
        <taxon>Bacteria</taxon>
        <taxon>Pseudomonadati</taxon>
        <taxon>Pseudomonadota</taxon>
        <taxon>Betaproteobacteria</taxon>
        <taxon>Burkholderiales</taxon>
        <taxon>Burkholderiaceae</taxon>
        <taxon>Quisquiliibacterium</taxon>
    </lineage>
</organism>
<keyword evidence="3" id="KW-1185">Reference proteome</keyword>
<dbReference type="Proteomes" id="UP000532440">
    <property type="component" value="Unassembled WGS sequence"/>
</dbReference>
<feature type="chain" id="PRO_5030525485" evidence="1">
    <location>
        <begin position="28"/>
        <end position="171"/>
    </location>
</feature>
<evidence type="ECO:0000313" key="2">
    <source>
        <dbReference type="EMBL" id="MBB5271124.1"/>
    </source>
</evidence>
<evidence type="ECO:0000313" key="3">
    <source>
        <dbReference type="Proteomes" id="UP000532440"/>
    </source>
</evidence>
<dbReference type="InterPro" id="IPR052517">
    <property type="entry name" value="GlcG_carb_metab_protein"/>
</dbReference>
<reference evidence="2 3" key="1">
    <citation type="submission" date="2020-08" db="EMBL/GenBank/DDBJ databases">
        <title>Genomic Encyclopedia of Type Strains, Phase IV (KMG-IV): sequencing the most valuable type-strain genomes for metagenomic binning, comparative biology and taxonomic classification.</title>
        <authorList>
            <person name="Goeker M."/>
        </authorList>
    </citation>
    <scope>NUCLEOTIDE SEQUENCE [LARGE SCALE GENOMIC DNA]</scope>
    <source>
        <strain evidence="2 3">DSM 29781</strain>
    </source>
</reference>
<dbReference type="AlphaFoldDB" id="A0A7W8M8K8"/>
<gene>
    <name evidence="2" type="ORF">HNQ70_001128</name>
</gene>
<feature type="signal peptide" evidence="1">
    <location>
        <begin position="1"/>
        <end position="27"/>
    </location>
</feature>
<sequence length="171" mass="17412">MTKIWMGRIALATAALATAALALPVTAAEALVTVRQLTPEIAHKAAQAALLHCRARGYSVGVAVVDRAGLPQVFLRDRFGGAHTFDTAVNKAWTAASFRMSTTDLAAETQAGRPMSAIRQIPRVAALGGGLPIEAGGATVGAIAVSGAPGGDADDDCARAGIRAIQADIEL</sequence>
<dbReference type="PANTHER" id="PTHR34309:SF10">
    <property type="entry name" value="SLR1406 PROTEIN"/>
    <property type="match status" value="1"/>
</dbReference>
<dbReference type="InterPro" id="IPR038084">
    <property type="entry name" value="PduO/GlcC-like_sf"/>
</dbReference>
<dbReference type="PANTHER" id="PTHR34309">
    <property type="entry name" value="SLR1406 PROTEIN"/>
    <property type="match status" value="1"/>
</dbReference>
<proteinExistence type="predicted"/>
<accession>A0A7W8M8K8</accession>
<dbReference type="EMBL" id="JACHGB010000002">
    <property type="protein sequence ID" value="MBB5271124.1"/>
    <property type="molecule type" value="Genomic_DNA"/>
</dbReference>
<dbReference type="Gene3D" id="3.30.450.150">
    <property type="entry name" value="Haem-degrading domain"/>
    <property type="match status" value="1"/>
</dbReference>
<keyword evidence="1" id="KW-0732">Signal</keyword>
<dbReference type="InterPro" id="IPR005624">
    <property type="entry name" value="PduO/GlcC-like"/>
</dbReference>
<evidence type="ECO:0000256" key="1">
    <source>
        <dbReference type="SAM" id="SignalP"/>
    </source>
</evidence>
<name>A0A7W8M8K8_9BURK</name>
<dbReference type="RefSeq" id="WP_183965117.1">
    <property type="nucleotide sequence ID" value="NZ_BAABEW010000017.1"/>
</dbReference>
<protein>
    <submittedName>
        <fullName evidence="2">Uncharacterized protein GlcG (DUF336 family)</fullName>
    </submittedName>
</protein>
<dbReference type="SUPFAM" id="SSF143744">
    <property type="entry name" value="GlcG-like"/>
    <property type="match status" value="1"/>
</dbReference>
<comment type="caution">
    <text evidence="2">The sequence shown here is derived from an EMBL/GenBank/DDBJ whole genome shotgun (WGS) entry which is preliminary data.</text>
</comment>